<sequence>MARRLLGHAWEGLVQPYVLDGKKTAADAVRRVTSGLLERTETDGGPNLEELVHAGACSRRRQPRDGCAQ</sequence>
<keyword evidence="2" id="KW-1185">Reference proteome</keyword>
<proteinExistence type="predicted"/>
<dbReference type="EMBL" id="CP089982">
    <property type="protein sequence ID" value="WXA91728.1"/>
    <property type="molecule type" value="Genomic_DNA"/>
</dbReference>
<gene>
    <name evidence="1" type="ORF">LZC95_35415</name>
</gene>
<accession>A0ABZ2JZ15</accession>
<dbReference type="Proteomes" id="UP001379533">
    <property type="component" value="Chromosome"/>
</dbReference>
<evidence type="ECO:0000313" key="1">
    <source>
        <dbReference type="EMBL" id="WXA91728.1"/>
    </source>
</evidence>
<reference evidence="1 2" key="1">
    <citation type="submission" date="2021-12" db="EMBL/GenBank/DDBJ databases">
        <title>Discovery of the Pendulisporaceae a myxobacterial family with distinct sporulation behavior and unique specialized metabolism.</title>
        <authorList>
            <person name="Garcia R."/>
            <person name="Popoff A."/>
            <person name="Bader C.D."/>
            <person name="Loehr J."/>
            <person name="Walesch S."/>
            <person name="Walt C."/>
            <person name="Boldt J."/>
            <person name="Bunk B."/>
            <person name="Haeckl F.J.F.P.J."/>
            <person name="Gunesch A.P."/>
            <person name="Birkelbach J."/>
            <person name="Nuebel U."/>
            <person name="Pietschmann T."/>
            <person name="Bach T."/>
            <person name="Mueller R."/>
        </authorList>
    </citation>
    <scope>NUCLEOTIDE SEQUENCE [LARGE SCALE GENOMIC DNA]</scope>
    <source>
        <strain evidence="1 2">MSr12523</strain>
    </source>
</reference>
<protein>
    <submittedName>
        <fullName evidence="1">Uncharacterized protein</fullName>
    </submittedName>
</protein>
<dbReference type="RefSeq" id="WP_394842351.1">
    <property type="nucleotide sequence ID" value="NZ_CP089982.1"/>
</dbReference>
<evidence type="ECO:0000313" key="2">
    <source>
        <dbReference type="Proteomes" id="UP001379533"/>
    </source>
</evidence>
<organism evidence="1 2">
    <name type="scientific">Pendulispora brunnea</name>
    <dbReference type="NCBI Taxonomy" id="2905690"/>
    <lineage>
        <taxon>Bacteria</taxon>
        <taxon>Pseudomonadati</taxon>
        <taxon>Myxococcota</taxon>
        <taxon>Myxococcia</taxon>
        <taxon>Myxococcales</taxon>
        <taxon>Sorangiineae</taxon>
        <taxon>Pendulisporaceae</taxon>
        <taxon>Pendulispora</taxon>
    </lineage>
</organism>
<name>A0ABZ2JZ15_9BACT</name>